<keyword evidence="2" id="KW-0238">DNA-binding</keyword>
<reference evidence="5 6" key="1">
    <citation type="submission" date="2024-02" db="EMBL/GenBank/DDBJ databases">
        <title>Genome analysis and characterization of Microbaculum marinisediminis sp. nov., isolated from marine sediment.</title>
        <authorList>
            <person name="Du Z.-J."/>
            <person name="Ye Y.-Q."/>
            <person name="Zhang Z.-R."/>
            <person name="Yuan S.-M."/>
            <person name="Zhang X.-Y."/>
        </authorList>
    </citation>
    <scope>NUCLEOTIDE SEQUENCE [LARGE SCALE GENOMIC DNA]</scope>
    <source>
        <strain evidence="5 6">SDUM1044001</strain>
    </source>
</reference>
<evidence type="ECO:0000259" key="4">
    <source>
        <dbReference type="PROSITE" id="PS50949"/>
    </source>
</evidence>
<accession>A0AAW9RNU6</accession>
<evidence type="ECO:0000256" key="2">
    <source>
        <dbReference type="ARBA" id="ARBA00023125"/>
    </source>
</evidence>
<dbReference type="CDD" id="cd07377">
    <property type="entry name" value="WHTH_GntR"/>
    <property type="match status" value="1"/>
</dbReference>
<sequence>MPRQQELDEVAEAGRAPSERISIQSAALADKVYDLILEQLISLRIPPGARITVDELVRQYGVSQTPIREALSRLESHGLVTKTHRIGYRTAPQFTREQLHDLYEIRMLLEPAAARKAAVNIDPGELDELADLIAEMQRETTLLSQPKYGRFARHDGAFHACIASASKNDLIADAVSRLHSQVHMFRHFYNTSVTDAALLEHQAIAAAIAARDAGKAEECMRAHIEESWRRLEKGF</sequence>
<dbReference type="PROSITE" id="PS50949">
    <property type="entry name" value="HTH_GNTR"/>
    <property type="match status" value="1"/>
</dbReference>
<dbReference type="Pfam" id="PF07729">
    <property type="entry name" value="FCD"/>
    <property type="match status" value="1"/>
</dbReference>
<dbReference type="Gene3D" id="1.20.120.530">
    <property type="entry name" value="GntR ligand-binding domain-like"/>
    <property type="match status" value="1"/>
</dbReference>
<dbReference type="InterPro" id="IPR000524">
    <property type="entry name" value="Tscrpt_reg_HTH_GntR"/>
</dbReference>
<dbReference type="InterPro" id="IPR000485">
    <property type="entry name" value="AsnC-type_HTH_dom"/>
</dbReference>
<proteinExistence type="predicted"/>
<dbReference type="RefSeq" id="WP_340329672.1">
    <property type="nucleotide sequence ID" value="NZ_JAZHOF010000004.1"/>
</dbReference>
<keyword evidence="1" id="KW-0805">Transcription regulation</keyword>
<gene>
    <name evidence="5" type="ORF">V3328_10845</name>
</gene>
<dbReference type="EMBL" id="JAZHOF010000004">
    <property type="protein sequence ID" value="MEJ8571973.1"/>
    <property type="molecule type" value="Genomic_DNA"/>
</dbReference>
<dbReference type="Proteomes" id="UP001378188">
    <property type="component" value="Unassembled WGS sequence"/>
</dbReference>
<dbReference type="SUPFAM" id="SSF48008">
    <property type="entry name" value="GntR ligand-binding domain-like"/>
    <property type="match status" value="1"/>
</dbReference>
<dbReference type="SUPFAM" id="SSF46785">
    <property type="entry name" value="Winged helix' DNA-binding domain"/>
    <property type="match status" value="1"/>
</dbReference>
<dbReference type="PRINTS" id="PR00033">
    <property type="entry name" value="HTHASNC"/>
</dbReference>
<dbReference type="InterPro" id="IPR036390">
    <property type="entry name" value="WH_DNA-bd_sf"/>
</dbReference>
<dbReference type="Pfam" id="PF00392">
    <property type="entry name" value="GntR"/>
    <property type="match status" value="1"/>
</dbReference>
<organism evidence="5 6">
    <name type="scientific">Microbaculum marinum</name>
    <dbReference type="NCBI Taxonomy" id="1764581"/>
    <lineage>
        <taxon>Bacteria</taxon>
        <taxon>Pseudomonadati</taxon>
        <taxon>Pseudomonadota</taxon>
        <taxon>Alphaproteobacteria</taxon>
        <taxon>Hyphomicrobiales</taxon>
        <taxon>Tepidamorphaceae</taxon>
        <taxon>Microbaculum</taxon>
    </lineage>
</organism>
<evidence type="ECO:0000313" key="5">
    <source>
        <dbReference type="EMBL" id="MEJ8571973.1"/>
    </source>
</evidence>
<name>A0AAW9RNU6_9HYPH</name>
<dbReference type="Gene3D" id="1.10.10.10">
    <property type="entry name" value="Winged helix-like DNA-binding domain superfamily/Winged helix DNA-binding domain"/>
    <property type="match status" value="1"/>
</dbReference>
<feature type="domain" description="HTH gntR-type" evidence="4">
    <location>
        <begin position="26"/>
        <end position="93"/>
    </location>
</feature>
<dbReference type="SMART" id="SM00345">
    <property type="entry name" value="HTH_GNTR"/>
    <property type="match status" value="1"/>
</dbReference>
<evidence type="ECO:0000313" key="6">
    <source>
        <dbReference type="Proteomes" id="UP001378188"/>
    </source>
</evidence>
<dbReference type="GO" id="GO:0003700">
    <property type="term" value="F:DNA-binding transcription factor activity"/>
    <property type="evidence" value="ECO:0007669"/>
    <property type="project" value="InterPro"/>
</dbReference>
<dbReference type="InterPro" id="IPR008920">
    <property type="entry name" value="TF_FadR/GntR_C"/>
</dbReference>
<keyword evidence="3" id="KW-0804">Transcription</keyword>
<dbReference type="GO" id="GO:0043565">
    <property type="term" value="F:sequence-specific DNA binding"/>
    <property type="evidence" value="ECO:0007669"/>
    <property type="project" value="InterPro"/>
</dbReference>
<dbReference type="SMART" id="SM00895">
    <property type="entry name" value="FCD"/>
    <property type="match status" value="1"/>
</dbReference>
<dbReference type="InterPro" id="IPR036388">
    <property type="entry name" value="WH-like_DNA-bd_sf"/>
</dbReference>
<comment type="caution">
    <text evidence="5">The sequence shown here is derived from an EMBL/GenBank/DDBJ whole genome shotgun (WGS) entry which is preliminary data.</text>
</comment>
<dbReference type="InterPro" id="IPR011711">
    <property type="entry name" value="GntR_C"/>
</dbReference>
<dbReference type="AlphaFoldDB" id="A0AAW9RNU6"/>
<protein>
    <submittedName>
        <fullName evidence="5">GntR family transcriptional regulator</fullName>
    </submittedName>
</protein>
<dbReference type="PANTHER" id="PTHR43537:SF24">
    <property type="entry name" value="GLUCONATE OPERON TRANSCRIPTIONAL REPRESSOR"/>
    <property type="match status" value="1"/>
</dbReference>
<keyword evidence="6" id="KW-1185">Reference proteome</keyword>
<dbReference type="PANTHER" id="PTHR43537">
    <property type="entry name" value="TRANSCRIPTIONAL REGULATOR, GNTR FAMILY"/>
    <property type="match status" value="1"/>
</dbReference>
<evidence type="ECO:0000256" key="1">
    <source>
        <dbReference type="ARBA" id="ARBA00023015"/>
    </source>
</evidence>
<evidence type="ECO:0000256" key="3">
    <source>
        <dbReference type="ARBA" id="ARBA00023163"/>
    </source>
</evidence>